<reference evidence="9 10" key="1">
    <citation type="journal article" date="2023" name="Microorganisms">
        <title>Thiorhodovibrio frisius and Trv. litoralis spp. nov., Two Novel Members from a Clade of Fastidious Purple Sulfur Bacteria That Exhibit Unique Red-Shifted Light-Harvesting Capabilities.</title>
        <authorList>
            <person name="Methner A."/>
            <person name="Kuzyk S.B."/>
            <person name="Petersen J."/>
            <person name="Bauer S."/>
            <person name="Brinkmann H."/>
            <person name="Sichau K."/>
            <person name="Wanner G."/>
            <person name="Wolf J."/>
            <person name="Neumann-Schaal M."/>
            <person name="Henke P."/>
            <person name="Tank M."/>
            <person name="Sproer C."/>
            <person name="Bunk B."/>
            <person name="Overmann J."/>
        </authorList>
    </citation>
    <scope>NUCLEOTIDE SEQUENCE [LARGE SCALE GENOMIC DNA]</scope>
    <source>
        <strain evidence="9 10">DSM 6702</strain>
    </source>
</reference>
<evidence type="ECO:0000256" key="5">
    <source>
        <dbReference type="PROSITE-ProRule" id="PRU10141"/>
    </source>
</evidence>
<sequence length="384" mass="42113">MGRQASASALPPGTQLRELRIREHLGGGGSGLVYLADHSLLGATYVVKEFLPRELATRAGDGRVAPLPGKEQQFEHLRKKFLQESRMLQELARPRPHPNLVIIADAFQENGTVYLCMVHEASNTLGDFLAGKPKLDEARISAWLFPLLDGLAHAHARNIWHRDIKPSNILLRDDGSPLLIDFGAARWVHPDSEKTLIRQMTPQFAAPEQVRHGEVGPWTDIYGMAATWYFALTGQPPMQRPPPDGWQAPYLERCGERFLNAIGAGLAFESEDRPRSIAAWLALFGVAPSSAVAAGLRPAKPVDIKPRTNATWGMDTEAITQLGGAFDPSDAEPVDAETDQRPRAAAPLSEAKQARQDWRLALLLMAGLVATLLAALGLFFWLKA</sequence>
<gene>
    <name evidence="9" type="primary">prkC_3</name>
    <name evidence="9" type="ORF">Thiowin_02891</name>
</gene>
<dbReference type="Gene3D" id="1.10.510.10">
    <property type="entry name" value="Transferase(Phosphotransferase) domain 1"/>
    <property type="match status" value="1"/>
</dbReference>
<dbReference type="InterPro" id="IPR000719">
    <property type="entry name" value="Prot_kinase_dom"/>
</dbReference>
<dbReference type="PANTHER" id="PTHR43289:SF6">
    <property type="entry name" value="SERINE_THREONINE-PROTEIN KINASE NEKL-3"/>
    <property type="match status" value="1"/>
</dbReference>
<keyword evidence="7" id="KW-0472">Membrane</keyword>
<evidence type="ECO:0000256" key="7">
    <source>
        <dbReference type="SAM" id="Phobius"/>
    </source>
</evidence>
<evidence type="ECO:0000256" key="2">
    <source>
        <dbReference type="ARBA" id="ARBA00022741"/>
    </source>
</evidence>
<keyword evidence="7" id="KW-0812">Transmembrane</keyword>
<dbReference type="PANTHER" id="PTHR43289">
    <property type="entry name" value="MITOGEN-ACTIVATED PROTEIN KINASE KINASE KINASE 20-RELATED"/>
    <property type="match status" value="1"/>
</dbReference>
<dbReference type="Proteomes" id="UP001432180">
    <property type="component" value="Chromosome"/>
</dbReference>
<feature type="transmembrane region" description="Helical" evidence="7">
    <location>
        <begin position="277"/>
        <end position="296"/>
    </location>
</feature>
<evidence type="ECO:0000256" key="1">
    <source>
        <dbReference type="ARBA" id="ARBA00022679"/>
    </source>
</evidence>
<keyword evidence="1 9" id="KW-0808">Transferase</keyword>
<dbReference type="EMBL" id="CP121472">
    <property type="protein sequence ID" value="WPL17849.1"/>
    <property type="molecule type" value="Genomic_DNA"/>
</dbReference>
<dbReference type="RefSeq" id="WP_328983651.1">
    <property type="nucleotide sequence ID" value="NZ_CP121472.1"/>
</dbReference>
<dbReference type="CDD" id="cd14014">
    <property type="entry name" value="STKc_PknB_like"/>
    <property type="match status" value="1"/>
</dbReference>
<dbReference type="SMART" id="SM00220">
    <property type="entry name" value="S_TKc"/>
    <property type="match status" value="1"/>
</dbReference>
<accession>A0ABZ0SC12</accession>
<dbReference type="Pfam" id="PF00069">
    <property type="entry name" value="Pkinase"/>
    <property type="match status" value="1"/>
</dbReference>
<evidence type="ECO:0000256" key="6">
    <source>
        <dbReference type="SAM" id="MobiDB-lite"/>
    </source>
</evidence>
<organism evidence="9 10">
    <name type="scientific">Thiorhodovibrio winogradskyi</name>
    <dbReference type="NCBI Taxonomy" id="77007"/>
    <lineage>
        <taxon>Bacteria</taxon>
        <taxon>Pseudomonadati</taxon>
        <taxon>Pseudomonadota</taxon>
        <taxon>Gammaproteobacteria</taxon>
        <taxon>Chromatiales</taxon>
        <taxon>Chromatiaceae</taxon>
        <taxon>Thiorhodovibrio</taxon>
    </lineage>
</organism>
<dbReference type="InterPro" id="IPR011009">
    <property type="entry name" value="Kinase-like_dom_sf"/>
</dbReference>
<evidence type="ECO:0000256" key="3">
    <source>
        <dbReference type="ARBA" id="ARBA00022777"/>
    </source>
</evidence>
<evidence type="ECO:0000313" key="10">
    <source>
        <dbReference type="Proteomes" id="UP001432180"/>
    </source>
</evidence>
<keyword evidence="3 9" id="KW-0418">Kinase</keyword>
<name>A0ABZ0SC12_9GAMM</name>
<dbReference type="InterPro" id="IPR008271">
    <property type="entry name" value="Ser/Thr_kinase_AS"/>
</dbReference>
<dbReference type="Gene3D" id="3.30.200.20">
    <property type="entry name" value="Phosphorylase Kinase, domain 1"/>
    <property type="match status" value="1"/>
</dbReference>
<feature type="binding site" evidence="5">
    <location>
        <position position="48"/>
    </location>
    <ligand>
        <name>ATP</name>
        <dbReference type="ChEBI" id="CHEBI:30616"/>
    </ligand>
</feature>
<keyword evidence="7" id="KW-1133">Transmembrane helix</keyword>
<evidence type="ECO:0000256" key="4">
    <source>
        <dbReference type="ARBA" id="ARBA00022840"/>
    </source>
</evidence>
<evidence type="ECO:0000259" key="8">
    <source>
        <dbReference type="PROSITE" id="PS50011"/>
    </source>
</evidence>
<dbReference type="PROSITE" id="PS50011">
    <property type="entry name" value="PROTEIN_KINASE_DOM"/>
    <property type="match status" value="1"/>
</dbReference>
<dbReference type="SUPFAM" id="SSF56112">
    <property type="entry name" value="Protein kinase-like (PK-like)"/>
    <property type="match status" value="1"/>
</dbReference>
<keyword evidence="2 5" id="KW-0547">Nucleotide-binding</keyword>
<protein>
    <submittedName>
        <fullName evidence="9">Serine/threonine-protein kinase PrkC</fullName>
        <ecNumber evidence="9">2.7.11.1</ecNumber>
    </submittedName>
</protein>
<proteinExistence type="predicted"/>
<dbReference type="EC" id="2.7.11.1" evidence="9"/>
<feature type="region of interest" description="Disordered" evidence="6">
    <location>
        <begin position="323"/>
        <end position="350"/>
    </location>
</feature>
<feature type="transmembrane region" description="Helical" evidence="7">
    <location>
        <begin position="360"/>
        <end position="382"/>
    </location>
</feature>
<keyword evidence="10" id="KW-1185">Reference proteome</keyword>
<dbReference type="InterPro" id="IPR017441">
    <property type="entry name" value="Protein_kinase_ATP_BS"/>
</dbReference>
<dbReference type="PROSITE" id="PS00108">
    <property type="entry name" value="PROTEIN_KINASE_ST"/>
    <property type="match status" value="1"/>
</dbReference>
<dbReference type="GO" id="GO:0004674">
    <property type="term" value="F:protein serine/threonine kinase activity"/>
    <property type="evidence" value="ECO:0007669"/>
    <property type="project" value="UniProtKB-EC"/>
</dbReference>
<dbReference type="PROSITE" id="PS00107">
    <property type="entry name" value="PROTEIN_KINASE_ATP"/>
    <property type="match status" value="1"/>
</dbReference>
<feature type="domain" description="Protein kinase" evidence="8">
    <location>
        <begin position="19"/>
        <end position="319"/>
    </location>
</feature>
<keyword evidence="4 5" id="KW-0067">ATP-binding</keyword>
<evidence type="ECO:0000313" key="9">
    <source>
        <dbReference type="EMBL" id="WPL17849.1"/>
    </source>
</evidence>